<name>Q9SM40_SPOST</name>
<dbReference type="AlphaFoldDB" id="Q9SM40"/>
<dbReference type="EMBL" id="AJ242802">
    <property type="protein sequence ID" value="CAB61838.1"/>
    <property type="molecule type" value="mRNA"/>
</dbReference>
<protein>
    <submittedName>
        <fullName evidence="2">Putative glycine-rich protein</fullName>
    </submittedName>
</protein>
<reference evidence="2" key="1">
    <citation type="journal article" date="2000" name="Plant Cell Environ.">
        <title>The isolation oof genes from the resurrection grass Sporobolus stapfianus which are induced during severe drought stress.</title>
        <authorList>
            <person name="Neale A.D."/>
            <person name="Blomstedt C.K."/>
            <person name="Bronson P."/>
            <person name="Le T.N."/>
            <person name="Guthridge K."/>
            <person name="Evans J."/>
            <person name="Gaff D.F."/>
            <person name="Hamill J.D."/>
        </authorList>
    </citation>
    <scope>NUCLEOTIDE SEQUENCE</scope>
</reference>
<organism evidence="2">
    <name type="scientific">Sporobolus stapfianus</name>
    <name type="common">Ressurection grass</name>
    <dbReference type="NCBI Taxonomy" id="56623"/>
    <lineage>
        <taxon>Eukaryota</taxon>
        <taxon>Viridiplantae</taxon>
        <taxon>Streptophyta</taxon>
        <taxon>Embryophyta</taxon>
        <taxon>Tracheophyta</taxon>
        <taxon>Spermatophyta</taxon>
        <taxon>Magnoliopsida</taxon>
        <taxon>Liliopsida</taxon>
        <taxon>Poales</taxon>
        <taxon>Poaceae</taxon>
        <taxon>PACMAD clade</taxon>
        <taxon>Chloridoideae</taxon>
        <taxon>Zoysieae</taxon>
        <taxon>Sporobolinae</taxon>
        <taxon>Sporobolus</taxon>
    </lineage>
</organism>
<evidence type="ECO:0000256" key="1">
    <source>
        <dbReference type="SAM" id="MobiDB-lite"/>
    </source>
</evidence>
<feature type="compositionally biased region" description="Basic and acidic residues" evidence="1">
    <location>
        <begin position="68"/>
        <end position="77"/>
    </location>
</feature>
<proteinExistence type="evidence at transcript level"/>
<feature type="region of interest" description="Disordered" evidence="1">
    <location>
        <begin position="40"/>
        <end position="95"/>
    </location>
</feature>
<evidence type="ECO:0000313" key="2">
    <source>
        <dbReference type="EMBL" id="CAB61838.1"/>
    </source>
</evidence>
<sequence>MAHFKEMVDYEEVTSMAKPGFGRHGGGGVQQFVVKETFEEVEQVTPRGRSGHHGGHRGNQGHGSGHFQARETKFERHQHAHRRVPRAQGERPCQG</sequence>
<accession>Q9SM40</accession>